<evidence type="ECO:0000256" key="2">
    <source>
        <dbReference type="ARBA" id="ARBA00022475"/>
    </source>
</evidence>
<proteinExistence type="predicted"/>
<dbReference type="GO" id="GO:0005886">
    <property type="term" value="C:plasma membrane"/>
    <property type="evidence" value="ECO:0007669"/>
    <property type="project" value="UniProtKB-SubCell"/>
</dbReference>
<dbReference type="Pfam" id="PF07690">
    <property type="entry name" value="MFS_1"/>
    <property type="match status" value="1"/>
</dbReference>
<feature type="transmembrane region" description="Helical" evidence="6">
    <location>
        <begin position="262"/>
        <end position="285"/>
    </location>
</feature>
<feature type="transmembrane region" description="Helical" evidence="6">
    <location>
        <begin position="56"/>
        <end position="77"/>
    </location>
</feature>
<comment type="caution">
    <text evidence="8">The sequence shown here is derived from an EMBL/GenBank/DDBJ whole genome shotgun (WGS) entry which is preliminary data.</text>
</comment>
<evidence type="ECO:0000256" key="1">
    <source>
        <dbReference type="ARBA" id="ARBA00004651"/>
    </source>
</evidence>
<evidence type="ECO:0000256" key="3">
    <source>
        <dbReference type="ARBA" id="ARBA00022692"/>
    </source>
</evidence>
<evidence type="ECO:0000259" key="7">
    <source>
        <dbReference type="PROSITE" id="PS50850"/>
    </source>
</evidence>
<feature type="transmembrane region" description="Helical" evidence="6">
    <location>
        <begin position="360"/>
        <end position="382"/>
    </location>
</feature>
<evidence type="ECO:0000256" key="5">
    <source>
        <dbReference type="ARBA" id="ARBA00023136"/>
    </source>
</evidence>
<dbReference type="EMBL" id="JNBY01000156">
    <property type="protein sequence ID" value="KDN80988.1"/>
    <property type="molecule type" value="Genomic_DNA"/>
</dbReference>
<evidence type="ECO:0000313" key="8">
    <source>
        <dbReference type="EMBL" id="KDN80988.1"/>
    </source>
</evidence>
<feature type="domain" description="Major facilitator superfamily (MFS) profile" evidence="7">
    <location>
        <begin position="180"/>
        <end position="420"/>
    </location>
</feature>
<dbReference type="PATRIC" id="fig|1348663.4.peg.7020"/>
<dbReference type="RefSeq" id="WP_035869692.1">
    <property type="nucleotide sequence ID" value="NZ_KK853997.1"/>
</dbReference>
<dbReference type="Proteomes" id="UP000027178">
    <property type="component" value="Unassembled WGS sequence"/>
</dbReference>
<dbReference type="SUPFAM" id="SSF103473">
    <property type="entry name" value="MFS general substrate transporter"/>
    <property type="match status" value="1"/>
</dbReference>
<dbReference type="GO" id="GO:0022857">
    <property type="term" value="F:transmembrane transporter activity"/>
    <property type="evidence" value="ECO:0007669"/>
    <property type="project" value="InterPro"/>
</dbReference>
<dbReference type="Gene3D" id="1.20.1250.20">
    <property type="entry name" value="MFS general substrate transporter like domains"/>
    <property type="match status" value="1"/>
</dbReference>
<keyword evidence="4 6" id="KW-1133">Transmembrane helix</keyword>
<organism evidence="8 9">
    <name type="scientific">Kitasatospora cheerisanensis KCTC 2395</name>
    <dbReference type="NCBI Taxonomy" id="1348663"/>
    <lineage>
        <taxon>Bacteria</taxon>
        <taxon>Bacillati</taxon>
        <taxon>Actinomycetota</taxon>
        <taxon>Actinomycetes</taxon>
        <taxon>Kitasatosporales</taxon>
        <taxon>Streptomycetaceae</taxon>
        <taxon>Kitasatospora</taxon>
    </lineage>
</organism>
<feature type="transmembrane region" description="Helical" evidence="6">
    <location>
        <begin position="388"/>
        <end position="408"/>
    </location>
</feature>
<keyword evidence="3 6" id="KW-0812">Transmembrane</keyword>
<dbReference type="InterPro" id="IPR036259">
    <property type="entry name" value="MFS_trans_sf"/>
</dbReference>
<dbReference type="InterPro" id="IPR011701">
    <property type="entry name" value="MFS"/>
</dbReference>
<keyword evidence="2" id="KW-1003">Cell membrane</keyword>
<comment type="subcellular location">
    <subcellularLocation>
        <location evidence="1">Cell membrane</location>
        <topology evidence="1">Multi-pass membrane protein</topology>
    </subcellularLocation>
</comment>
<dbReference type="PANTHER" id="PTHR23513">
    <property type="entry name" value="INTEGRAL MEMBRANE EFFLUX PROTEIN-RELATED"/>
    <property type="match status" value="1"/>
</dbReference>
<gene>
    <name evidence="8" type="ORF">KCH_72610</name>
</gene>
<feature type="transmembrane region" description="Helical" evidence="6">
    <location>
        <begin position="233"/>
        <end position="256"/>
    </location>
</feature>
<evidence type="ECO:0000313" key="9">
    <source>
        <dbReference type="Proteomes" id="UP000027178"/>
    </source>
</evidence>
<feature type="transmembrane region" description="Helical" evidence="6">
    <location>
        <begin position="320"/>
        <end position="340"/>
    </location>
</feature>
<keyword evidence="5 6" id="KW-0472">Membrane</keyword>
<dbReference type="CDD" id="cd06173">
    <property type="entry name" value="MFS_MefA_like"/>
    <property type="match status" value="1"/>
</dbReference>
<name>A0A066YHL2_9ACTN</name>
<evidence type="ECO:0000256" key="6">
    <source>
        <dbReference type="SAM" id="Phobius"/>
    </source>
</evidence>
<protein>
    <recommendedName>
        <fullName evidence="7">Major facilitator superfamily (MFS) profile domain-containing protein</fullName>
    </recommendedName>
</protein>
<reference evidence="8 9" key="1">
    <citation type="submission" date="2014-05" db="EMBL/GenBank/DDBJ databases">
        <title>Draft Genome Sequence of Kitasatospora cheerisanensis KCTC 2395.</title>
        <authorList>
            <person name="Nam D.H."/>
        </authorList>
    </citation>
    <scope>NUCLEOTIDE SEQUENCE [LARGE SCALE GENOMIC DNA]</scope>
    <source>
        <strain evidence="8 9">KCTC 2395</strain>
    </source>
</reference>
<dbReference type="AlphaFoldDB" id="A0A066YHL2"/>
<feature type="transmembrane region" description="Helical" evidence="6">
    <location>
        <begin position="297"/>
        <end position="314"/>
    </location>
</feature>
<feature type="transmembrane region" description="Helical" evidence="6">
    <location>
        <begin position="175"/>
        <end position="195"/>
    </location>
</feature>
<keyword evidence="9" id="KW-1185">Reference proteome</keyword>
<dbReference type="InterPro" id="IPR020846">
    <property type="entry name" value="MFS_dom"/>
</dbReference>
<dbReference type="PANTHER" id="PTHR23513:SF6">
    <property type="entry name" value="MAJOR FACILITATOR SUPERFAMILY ASSOCIATED DOMAIN-CONTAINING PROTEIN"/>
    <property type="match status" value="1"/>
</dbReference>
<dbReference type="eggNOG" id="COG2814">
    <property type="taxonomic scope" value="Bacteria"/>
</dbReference>
<evidence type="ECO:0000256" key="4">
    <source>
        <dbReference type="ARBA" id="ARBA00022989"/>
    </source>
</evidence>
<dbReference type="PROSITE" id="PS50850">
    <property type="entry name" value="MFS"/>
    <property type="match status" value="1"/>
</dbReference>
<sequence>MTALAPARPGTAPLWRDRRFLQFWAGQSISQFGDRITELALPLIAVTALRASTAQVAALTALLWAPHLLAVLLGAWVDGRPDKRRLLVVADVVRALALATLPLAALAGTVTLTQLYTVAVVTGAAGVLFNNAYSPFFAHLVPRSAYLDANSKLSATRSASQIAGPALGGALVQALTAPVAVLVDALSFLLSALLIGRIRVPRAEAGDTGRPEPVLSRARAGLRYLVRHPVLRASLGCCTTVNFFTFLGYGLVVLFAGRTLGLSAGSIGAAFGLGSTGGLLGALLAPALSRRLGLGRTIVLGSVLFPAPVALLTLADGPAWARAGVLAAAEFLSALGVMLFDTNLNSLQTAVVPDPLRSRVTGAFATVNYGIRPLGALTGGLLATTLGLRPALLLAALGGTLSALWLLASPIPRIRDLASL</sequence>
<feature type="transmembrane region" description="Helical" evidence="6">
    <location>
        <begin position="86"/>
        <end position="107"/>
    </location>
</feature>
<dbReference type="OrthoDB" id="9815525at2"/>
<dbReference type="HOGENOM" id="CLU_034180_13_2_11"/>
<accession>A0A066YHL2</accession>